<dbReference type="PANTHER" id="PTHR21074">
    <property type="entry name" value="IQ AND UBIQUITIN-LIKE DOMAIN-CONTAINING PROTEIN"/>
    <property type="match status" value="1"/>
</dbReference>
<evidence type="ECO:0000313" key="3">
    <source>
        <dbReference type="EMBL" id="JAT24861.1"/>
    </source>
</evidence>
<gene>
    <name evidence="3" type="ORF">g.25685</name>
</gene>
<keyword evidence="1" id="KW-0175">Coiled coil</keyword>
<feature type="coiled-coil region" evidence="1">
    <location>
        <begin position="238"/>
        <end position="265"/>
    </location>
</feature>
<accession>A0A1B6LM96</accession>
<dbReference type="PANTHER" id="PTHR21074:SF0">
    <property type="entry name" value="IQ AND UBIQUITIN-LIKE DOMAIN-CONTAINING PROTEIN"/>
    <property type="match status" value="1"/>
</dbReference>
<evidence type="ECO:0000259" key="2">
    <source>
        <dbReference type="Pfam" id="PF25805"/>
    </source>
</evidence>
<dbReference type="EMBL" id="GEBQ01015116">
    <property type="protein sequence ID" value="JAT24861.1"/>
    <property type="molecule type" value="Transcribed_RNA"/>
</dbReference>
<dbReference type="GO" id="GO:0001669">
    <property type="term" value="C:acrosomal vesicle"/>
    <property type="evidence" value="ECO:0007669"/>
    <property type="project" value="TreeGrafter"/>
</dbReference>
<dbReference type="Pfam" id="PF25805">
    <property type="entry name" value="IQUB"/>
    <property type="match status" value="1"/>
</dbReference>
<dbReference type="SUPFAM" id="SSF54236">
    <property type="entry name" value="Ubiquitin-like"/>
    <property type="match status" value="1"/>
</dbReference>
<dbReference type="InterPro" id="IPR037695">
    <property type="entry name" value="IQUB"/>
</dbReference>
<dbReference type="GO" id="GO:0030317">
    <property type="term" value="P:flagellated sperm motility"/>
    <property type="evidence" value="ECO:0007669"/>
    <property type="project" value="TreeGrafter"/>
</dbReference>
<dbReference type="GO" id="GO:0060271">
    <property type="term" value="P:cilium assembly"/>
    <property type="evidence" value="ECO:0007669"/>
    <property type="project" value="TreeGrafter"/>
</dbReference>
<dbReference type="GO" id="GO:0031514">
    <property type="term" value="C:motile cilium"/>
    <property type="evidence" value="ECO:0007669"/>
    <property type="project" value="TreeGrafter"/>
</dbReference>
<feature type="domain" description="IQ motif and ubiquitin-like" evidence="2">
    <location>
        <begin position="342"/>
        <end position="471"/>
    </location>
</feature>
<sequence>MTDTIIVKFTLDPSKEFSSRFRKNITIKEIRERLADVLEVKLEMIKLKNETGNLKDSLVLGDLSVTNTKVRIVVESKSIETTIIEKQVSKNIPTLDVITCHLSDNTEFLKKHVIVEIENKSCQKEWLGGYRHKLTGVEYHHADTQTKPRMRQVCNYSHFNYKIPLLFHRDTQTPYPLKHVTVSTVVSRGTQMPRNDIYISPSADKILTARPYQPFLSEPTFVKKVTIIQKTFRCLARKRKFLEIVKQERKRIEELKKQKLQIVINQALKERNILTNVVYPTTRGDFYQLYLMIGKWLKNEWDRISNLRTSPARKAKRCRLLEKEVSFLFDVEKHRISMKKEALKKEEMRFLEMSARPYTFKNSKGQITSVDDLNTQRARELKEVYSQLIKTDTMPSDRVDFLFTFKQLFTSKFTSYEFFSDLIALIDREIDLISIGMGEKDLKGVRARIEQLYLHFCHQTEFNAKAEKYRKPNLPKTVDALYLCNRCKKLLPPSKFPVHIRMRSYTKCKSCDWLHNIALDRADLSPFLKLLRKVQHKEMSQCCRTSVCFLLQQIGMGFLTNVIWHGQSAVSACQDLSRLQHVRWKTEVEWSPWNTILLTDQEAKCHESIANISAYYSKSFVGKIHRRHINARTHFDDLVKMDQDLRSSGAWQNIKDSGPYFHRSHADAFASQNEYDKF</sequence>
<dbReference type="AlphaFoldDB" id="A0A1B6LM96"/>
<evidence type="ECO:0000256" key="1">
    <source>
        <dbReference type="SAM" id="Coils"/>
    </source>
</evidence>
<dbReference type="InterPro" id="IPR057887">
    <property type="entry name" value="IQUB_helical"/>
</dbReference>
<organism evidence="3">
    <name type="scientific">Graphocephala atropunctata</name>
    <dbReference type="NCBI Taxonomy" id="36148"/>
    <lineage>
        <taxon>Eukaryota</taxon>
        <taxon>Metazoa</taxon>
        <taxon>Ecdysozoa</taxon>
        <taxon>Arthropoda</taxon>
        <taxon>Hexapoda</taxon>
        <taxon>Insecta</taxon>
        <taxon>Pterygota</taxon>
        <taxon>Neoptera</taxon>
        <taxon>Paraneoptera</taxon>
        <taxon>Hemiptera</taxon>
        <taxon>Auchenorrhyncha</taxon>
        <taxon>Membracoidea</taxon>
        <taxon>Cicadellidae</taxon>
        <taxon>Cicadellinae</taxon>
        <taxon>Cicadellini</taxon>
        <taxon>Graphocephala</taxon>
    </lineage>
</organism>
<name>A0A1B6LM96_9HEMI</name>
<protein>
    <recommendedName>
        <fullName evidence="2">IQ motif and ubiquitin-like domain-containing protein</fullName>
    </recommendedName>
</protein>
<dbReference type="InterPro" id="IPR029071">
    <property type="entry name" value="Ubiquitin-like_domsf"/>
</dbReference>
<proteinExistence type="predicted"/>
<reference evidence="3" key="1">
    <citation type="submission" date="2015-11" db="EMBL/GenBank/DDBJ databases">
        <title>De novo transcriptome assembly of four potential Pierce s Disease insect vectors from Arizona vineyards.</title>
        <authorList>
            <person name="Tassone E.E."/>
        </authorList>
    </citation>
    <scope>NUCLEOTIDE SEQUENCE</scope>
</reference>